<sequence length="187" mass="20662">MHTETPRHFLFLLSSARTGGNTEQLARHAAQTLACPCDWLDLTTLALPDFCDPRPALPGPPSGVLAQVLDRMRAASDICFVAPVYWYSLPTPAKLLLDHWSGFLDQPGLEFPLWIRHKRLWLITTRADPDPSVATPSETMLRRTADWLGMSWGGALHGVADAPGEIVKDAAWQQAGAFFAELTCKTR</sequence>
<dbReference type="InterPro" id="IPR005025">
    <property type="entry name" value="FMN_Rdtase-like_dom"/>
</dbReference>
<reference evidence="4 5" key="1">
    <citation type="submission" date="2018-08" db="EMBL/GenBank/DDBJ databases">
        <title>Flavobacterium tibetense sp. nov., isolated from a wetland YonghuCo on Tibetan Plateau.</title>
        <authorList>
            <person name="Phurbu D."/>
            <person name="Lu H."/>
            <person name="Xing P."/>
        </authorList>
    </citation>
    <scope>NUCLEOTIDE SEQUENCE [LARGE SCALE GENOMIC DNA]</scope>
    <source>
        <strain evidence="4 5">DJC</strain>
    </source>
</reference>
<dbReference type="Gene3D" id="3.40.50.360">
    <property type="match status" value="1"/>
</dbReference>
<keyword evidence="2" id="KW-0288">FMN</keyword>
<dbReference type="RefSeq" id="WP_118150717.1">
    <property type="nucleotide sequence ID" value="NZ_QWEY01000003.1"/>
</dbReference>
<evidence type="ECO:0000313" key="4">
    <source>
        <dbReference type="EMBL" id="RGP37727.1"/>
    </source>
</evidence>
<evidence type="ECO:0000259" key="3">
    <source>
        <dbReference type="Pfam" id="PF03358"/>
    </source>
</evidence>
<dbReference type="EMBL" id="QWEY01000003">
    <property type="protein sequence ID" value="RGP37727.1"/>
    <property type="molecule type" value="Genomic_DNA"/>
</dbReference>
<dbReference type="AlphaFoldDB" id="A0A411Z3T1"/>
<proteinExistence type="predicted"/>
<keyword evidence="5" id="KW-1185">Reference proteome</keyword>
<gene>
    <name evidence="4" type="ORF">D1012_07375</name>
</gene>
<dbReference type="PANTHER" id="PTHR43278:SF4">
    <property type="entry name" value="NAD(P)H-DEPENDENT FMN-CONTAINING OXIDOREDUCTASE YWQN-RELATED"/>
    <property type="match status" value="1"/>
</dbReference>
<accession>A0A411Z3T1</accession>
<evidence type="ECO:0000256" key="2">
    <source>
        <dbReference type="ARBA" id="ARBA00022643"/>
    </source>
</evidence>
<feature type="domain" description="NADPH-dependent FMN reductase-like" evidence="3">
    <location>
        <begin position="10"/>
        <end position="101"/>
    </location>
</feature>
<dbReference type="GO" id="GO:0016491">
    <property type="term" value="F:oxidoreductase activity"/>
    <property type="evidence" value="ECO:0007669"/>
    <property type="project" value="InterPro"/>
</dbReference>
<dbReference type="PANTHER" id="PTHR43278">
    <property type="entry name" value="NAD(P)H-DEPENDENT FMN-CONTAINING OXIDOREDUCTASE YWQN-RELATED"/>
    <property type="match status" value="1"/>
</dbReference>
<protein>
    <submittedName>
        <fullName evidence="4">Flavodoxin</fullName>
    </submittedName>
</protein>
<dbReference type="Proteomes" id="UP000284547">
    <property type="component" value="Unassembled WGS sequence"/>
</dbReference>
<dbReference type="OrthoDB" id="8445767at2"/>
<evidence type="ECO:0000256" key="1">
    <source>
        <dbReference type="ARBA" id="ARBA00022630"/>
    </source>
</evidence>
<name>A0A411Z3T1_9RHOB</name>
<organism evidence="4 5">
    <name type="scientific">Pseudotabrizicola alkalilacus</name>
    <dbReference type="NCBI Taxonomy" id="2305252"/>
    <lineage>
        <taxon>Bacteria</taxon>
        <taxon>Pseudomonadati</taxon>
        <taxon>Pseudomonadota</taxon>
        <taxon>Alphaproteobacteria</taxon>
        <taxon>Rhodobacterales</taxon>
        <taxon>Paracoccaceae</taxon>
        <taxon>Pseudotabrizicola</taxon>
    </lineage>
</organism>
<dbReference type="InterPro" id="IPR029039">
    <property type="entry name" value="Flavoprotein-like_sf"/>
</dbReference>
<keyword evidence="1" id="KW-0285">Flavoprotein</keyword>
<evidence type="ECO:0000313" key="5">
    <source>
        <dbReference type="Proteomes" id="UP000284547"/>
    </source>
</evidence>
<dbReference type="InterPro" id="IPR051796">
    <property type="entry name" value="ISF_SsuE-like"/>
</dbReference>
<comment type="caution">
    <text evidence="4">The sequence shown here is derived from an EMBL/GenBank/DDBJ whole genome shotgun (WGS) entry which is preliminary data.</text>
</comment>
<dbReference type="Pfam" id="PF03358">
    <property type="entry name" value="FMN_red"/>
    <property type="match status" value="1"/>
</dbReference>
<dbReference type="SUPFAM" id="SSF52218">
    <property type="entry name" value="Flavoproteins"/>
    <property type="match status" value="1"/>
</dbReference>